<evidence type="ECO:0000313" key="1">
    <source>
        <dbReference type="EMBL" id="PVM84570.1"/>
    </source>
</evidence>
<gene>
    <name evidence="1" type="ORF">DDF67_18790</name>
</gene>
<dbReference type="EMBL" id="QDKQ01000064">
    <property type="protein sequence ID" value="PVM84570.1"/>
    <property type="molecule type" value="Genomic_DNA"/>
</dbReference>
<dbReference type="Proteomes" id="UP000245073">
    <property type="component" value="Unassembled WGS sequence"/>
</dbReference>
<organism evidence="1 2">
    <name type="scientific">Caulobacter endophyticus</name>
    <dbReference type="NCBI Taxonomy" id="2172652"/>
    <lineage>
        <taxon>Bacteria</taxon>
        <taxon>Pseudomonadati</taxon>
        <taxon>Pseudomonadota</taxon>
        <taxon>Alphaproteobacteria</taxon>
        <taxon>Caulobacterales</taxon>
        <taxon>Caulobacteraceae</taxon>
        <taxon>Caulobacter</taxon>
    </lineage>
</organism>
<proteinExistence type="predicted"/>
<comment type="caution">
    <text evidence="1">The sequence shown here is derived from an EMBL/GenBank/DDBJ whole genome shotgun (WGS) entry which is preliminary data.</text>
</comment>
<dbReference type="InterPro" id="IPR025075">
    <property type="entry name" value="DUF3916"/>
</dbReference>
<accession>A0A2T9JLK4</accession>
<dbReference type="OrthoDB" id="9181379at2"/>
<dbReference type="Pfam" id="PF13079">
    <property type="entry name" value="DUF3916"/>
    <property type="match status" value="1"/>
</dbReference>
<keyword evidence="2" id="KW-1185">Reference proteome</keyword>
<dbReference type="AlphaFoldDB" id="A0A2T9JLK4"/>
<reference evidence="1 2" key="1">
    <citation type="submission" date="2018-04" db="EMBL/GenBank/DDBJ databases">
        <title>The genome sequence of Caulobacter sp. 744.</title>
        <authorList>
            <person name="Gao J."/>
            <person name="Sun J."/>
        </authorList>
    </citation>
    <scope>NUCLEOTIDE SEQUENCE [LARGE SCALE GENOMIC DNA]</scope>
    <source>
        <strain evidence="1 2">774</strain>
    </source>
</reference>
<protein>
    <recommendedName>
        <fullName evidence="3">DUF3916 domain-containing protein</fullName>
    </recommendedName>
</protein>
<sequence>MNGRGRRDRYDVVRELRALRRRADALAFPAAPWEGLGYHNWKIPVRSDIVRGPAGRRPVQAACAQVLIDTAARLAAEKPAHLGETRVVAILGWPDLFASEICVFFDPAAYDAFRQRDDEWRRWTPRADQALVRHLDLRVPAGFAVEGFDMLYRDDDPPLEITGEAWLIGEVLA</sequence>
<dbReference type="RefSeq" id="WP_109102370.1">
    <property type="nucleotide sequence ID" value="NZ_QDKQ01000064.1"/>
</dbReference>
<name>A0A2T9JLK4_9CAUL</name>
<evidence type="ECO:0008006" key="3">
    <source>
        <dbReference type="Google" id="ProtNLM"/>
    </source>
</evidence>
<evidence type="ECO:0000313" key="2">
    <source>
        <dbReference type="Proteomes" id="UP000245073"/>
    </source>
</evidence>